<reference evidence="9" key="1">
    <citation type="journal article" date="2019" name="Int. J. Syst. Evol. Microbiol.">
        <title>The Global Catalogue of Microorganisms (GCM) 10K type strain sequencing project: providing services to taxonomists for standard genome sequencing and annotation.</title>
        <authorList>
            <consortium name="The Broad Institute Genomics Platform"/>
            <consortium name="The Broad Institute Genome Sequencing Center for Infectious Disease"/>
            <person name="Wu L."/>
            <person name="Ma J."/>
        </authorList>
    </citation>
    <scope>NUCLEOTIDE SEQUENCE [LARGE SCALE GENOMIC DNA]</scope>
    <source>
        <strain evidence="9">JCM 9687</strain>
    </source>
</reference>
<keyword evidence="2 6" id="KW-0812">Transmembrane</keyword>
<gene>
    <name evidence="8" type="ORF">GCM10020366_37660</name>
</gene>
<evidence type="ECO:0000256" key="6">
    <source>
        <dbReference type="SAM" id="Phobius"/>
    </source>
</evidence>
<keyword evidence="3 6" id="KW-1133">Transmembrane helix</keyword>
<evidence type="ECO:0000256" key="3">
    <source>
        <dbReference type="ARBA" id="ARBA00022989"/>
    </source>
</evidence>
<keyword evidence="1" id="KW-1003">Cell membrane</keyword>
<dbReference type="Pfam" id="PF06305">
    <property type="entry name" value="LapA_dom"/>
    <property type="match status" value="1"/>
</dbReference>
<dbReference type="EMBL" id="BAAAYK010000038">
    <property type="protein sequence ID" value="GAA3359884.1"/>
    <property type="molecule type" value="Genomic_DNA"/>
</dbReference>
<feature type="domain" description="Lipopolysaccharide assembly protein A" evidence="7">
    <location>
        <begin position="80"/>
        <end position="133"/>
    </location>
</feature>
<evidence type="ECO:0000313" key="8">
    <source>
        <dbReference type="EMBL" id="GAA3359884.1"/>
    </source>
</evidence>
<comment type="caution">
    <text evidence="8">The sequence shown here is derived from an EMBL/GenBank/DDBJ whole genome shotgun (WGS) entry which is preliminary data.</text>
</comment>
<dbReference type="InterPro" id="IPR010445">
    <property type="entry name" value="LapA_dom"/>
</dbReference>
<evidence type="ECO:0000256" key="2">
    <source>
        <dbReference type="ARBA" id="ARBA00022692"/>
    </source>
</evidence>
<feature type="transmembrane region" description="Helical" evidence="6">
    <location>
        <begin position="99"/>
        <end position="122"/>
    </location>
</feature>
<proteinExistence type="predicted"/>
<keyword evidence="4 6" id="KW-0472">Membrane</keyword>
<evidence type="ECO:0000256" key="4">
    <source>
        <dbReference type="ARBA" id="ARBA00023136"/>
    </source>
</evidence>
<accession>A0ABP6RRM2</accession>
<evidence type="ECO:0000259" key="7">
    <source>
        <dbReference type="Pfam" id="PF06305"/>
    </source>
</evidence>
<dbReference type="Proteomes" id="UP001500483">
    <property type="component" value="Unassembled WGS sequence"/>
</dbReference>
<protein>
    <submittedName>
        <fullName evidence="8">Lipopolysaccharide assembly protein LapA domain-containing protein</fullName>
    </submittedName>
</protein>
<sequence length="133" mass="14206">MTRMASDESTADDRLTPADPRTEPNPQHGELDHAGTDHAGPVREEPTHAEKLQHTRTAGTWAAVVVATIALIVLLVFILQNLQPTSVTFLGLRGDLPVGVALLLAAAIGGLLVALVGAARILQLRRTANRRNR</sequence>
<evidence type="ECO:0000256" key="5">
    <source>
        <dbReference type="SAM" id="MobiDB-lite"/>
    </source>
</evidence>
<feature type="compositionally biased region" description="Basic and acidic residues" evidence="5">
    <location>
        <begin position="29"/>
        <end position="53"/>
    </location>
</feature>
<keyword evidence="9" id="KW-1185">Reference proteome</keyword>
<evidence type="ECO:0000313" key="9">
    <source>
        <dbReference type="Proteomes" id="UP001500483"/>
    </source>
</evidence>
<feature type="compositionally biased region" description="Basic and acidic residues" evidence="5">
    <location>
        <begin position="11"/>
        <end position="22"/>
    </location>
</feature>
<feature type="transmembrane region" description="Helical" evidence="6">
    <location>
        <begin position="58"/>
        <end position="79"/>
    </location>
</feature>
<feature type="region of interest" description="Disordered" evidence="5">
    <location>
        <begin position="1"/>
        <end position="55"/>
    </location>
</feature>
<name>A0ABP6RRM2_9PSEU</name>
<evidence type="ECO:0000256" key="1">
    <source>
        <dbReference type="ARBA" id="ARBA00022475"/>
    </source>
</evidence>
<organism evidence="8 9">
    <name type="scientific">Saccharopolyspora gregorii</name>
    <dbReference type="NCBI Taxonomy" id="33914"/>
    <lineage>
        <taxon>Bacteria</taxon>
        <taxon>Bacillati</taxon>
        <taxon>Actinomycetota</taxon>
        <taxon>Actinomycetes</taxon>
        <taxon>Pseudonocardiales</taxon>
        <taxon>Pseudonocardiaceae</taxon>
        <taxon>Saccharopolyspora</taxon>
    </lineage>
</organism>